<dbReference type="InterPro" id="IPR016477">
    <property type="entry name" value="Fructo-/Ketosamine-3-kinase"/>
</dbReference>
<name>A0A7Y9Z912_9MICO</name>
<dbReference type="PANTHER" id="PTHR12149:SF8">
    <property type="entry name" value="PROTEIN-RIBULOSAMINE 3-KINASE"/>
    <property type="match status" value="1"/>
</dbReference>
<protein>
    <submittedName>
        <fullName evidence="2">Fructosamine-3-kinase</fullName>
    </submittedName>
</protein>
<evidence type="ECO:0000313" key="2">
    <source>
        <dbReference type="EMBL" id="NYI41014.1"/>
    </source>
</evidence>
<dbReference type="GO" id="GO:0016301">
    <property type="term" value="F:kinase activity"/>
    <property type="evidence" value="ECO:0007669"/>
    <property type="project" value="UniProtKB-UniRule"/>
</dbReference>
<dbReference type="InterPro" id="IPR011009">
    <property type="entry name" value="Kinase-like_dom_sf"/>
</dbReference>
<sequence length="254" mass="26768">METVVKERADAPPGFYEAEAAGIGWLAEAGGAAVARVVAVSPCRIEIERVAQGRATTDAAHDFGRDLARTHAAGAATFGASPEGWHGPLFIGRREMPRNESTAWGEFYVTGRVLPFAESAVSAGNLTRAELAVVREACDTVASGRFDDDAPPSRIHGDLWGGNILFGPRGVVMIDPAAHGGHAETDLAMLSLFGAQHLTHIIDGYQSVAPLRTGWMDRVPVHQLHPLAVHAAGHGRSYGVALVRAARATLSLAS</sequence>
<evidence type="ECO:0000313" key="3">
    <source>
        <dbReference type="Proteomes" id="UP000547973"/>
    </source>
</evidence>
<dbReference type="Gene3D" id="1.10.510.10">
    <property type="entry name" value="Transferase(Phosphotransferase) domain 1"/>
    <property type="match status" value="1"/>
</dbReference>
<dbReference type="PIRSF" id="PIRSF006221">
    <property type="entry name" value="Ketosamine-3-kinase"/>
    <property type="match status" value="1"/>
</dbReference>
<dbReference type="RefSeq" id="WP_062075269.1">
    <property type="nucleotide sequence ID" value="NZ_BBRC01000007.1"/>
</dbReference>
<keyword evidence="3" id="KW-1185">Reference proteome</keyword>
<accession>A0A7Y9Z912</accession>
<dbReference type="Gene3D" id="3.30.200.20">
    <property type="entry name" value="Phosphorylase Kinase, domain 1"/>
    <property type="match status" value="1"/>
</dbReference>
<dbReference type="Pfam" id="PF03881">
    <property type="entry name" value="Fructosamin_kin"/>
    <property type="match status" value="1"/>
</dbReference>
<evidence type="ECO:0000256" key="1">
    <source>
        <dbReference type="PIRNR" id="PIRNR006221"/>
    </source>
</evidence>
<dbReference type="SUPFAM" id="SSF56112">
    <property type="entry name" value="Protein kinase-like (PK-like)"/>
    <property type="match status" value="1"/>
</dbReference>
<keyword evidence="1" id="KW-0808">Transferase</keyword>
<organism evidence="2 3">
    <name type="scientific">Demequina lutea</name>
    <dbReference type="NCBI Taxonomy" id="431489"/>
    <lineage>
        <taxon>Bacteria</taxon>
        <taxon>Bacillati</taxon>
        <taxon>Actinomycetota</taxon>
        <taxon>Actinomycetes</taxon>
        <taxon>Micrococcales</taxon>
        <taxon>Demequinaceae</taxon>
        <taxon>Demequina</taxon>
    </lineage>
</organism>
<reference evidence="2 3" key="1">
    <citation type="submission" date="2020-07" db="EMBL/GenBank/DDBJ databases">
        <title>Sequencing the genomes of 1000 actinobacteria strains.</title>
        <authorList>
            <person name="Klenk H.-P."/>
        </authorList>
    </citation>
    <scope>NUCLEOTIDE SEQUENCE [LARGE SCALE GENOMIC DNA]</scope>
    <source>
        <strain evidence="2 3">DSM 19970</strain>
    </source>
</reference>
<comment type="similarity">
    <text evidence="1">Belongs to the fructosamine kinase family.</text>
</comment>
<dbReference type="Gene3D" id="1.20.1270.240">
    <property type="match status" value="1"/>
</dbReference>
<proteinExistence type="inferred from homology"/>
<dbReference type="EMBL" id="JACBZO010000001">
    <property type="protein sequence ID" value="NYI41014.1"/>
    <property type="molecule type" value="Genomic_DNA"/>
</dbReference>
<gene>
    <name evidence="2" type="ORF">BKA03_001133</name>
</gene>
<dbReference type="Proteomes" id="UP000547973">
    <property type="component" value="Unassembled WGS sequence"/>
</dbReference>
<comment type="caution">
    <text evidence="2">The sequence shown here is derived from an EMBL/GenBank/DDBJ whole genome shotgun (WGS) entry which is preliminary data.</text>
</comment>
<dbReference type="PANTHER" id="PTHR12149">
    <property type="entry name" value="FRUCTOSAMINE 3 KINASE-RELATED PROTEIN"/>
    <property type="match status" value="1"/>
</dbReference>
<keyword evidence="1 2" id="KW-0418">Kinase</keyword>
<dbReference type="AlphaFoldDB" id="A0A7Y9Z912"/>
<dbReference type="OrthoDB" id="5291879at2"/>